<name>A0ABN8SAV2_9CNID</name>
<sequence>MRNWRMDYCHENRWYTANLPLQCKLLEHPCIQIYPQNGTTGFDDKETKLETYHKTSFTKICLGMKVESQTRFIVIELEEKANSLYELIADEIYRPTYLGRAKWKNLVGPQASLQNNCEREGFNAKGDKRFFYLSRARIGIIGNRQKNCDSPDSRIGFGTGGEGVLPSVCRENTCGNEASRLSSDNGKTSIKAMGYILVQ</sequence>
<gene>
    <name evidence="1" type="ORF">PEVE_00018720</name>
</gene>
<comment type="caution">
    <text evidence="1">The sequence shown here is derived from an EMBL/GenBank/DDBJ whole genome shotgun (WGS) entry which is preliminary data.</text>
</comment>
<reference evidence="1 2" key="1">
    <citation type="submission" date="2022-05" db="EMBL/GenBank/DDBJ databases">
        <authorList>
            <consortium name="Genoscope - CEA"/>
            <person name="William W."/>
        </authorList>
    </citation>
    <scope>NUCLEOTIDE SEQUENCE [LARGE SCALE GENOMIC DNA]</scope>
</reference>
<proteinExistence type="predicted"/>
<protein>
    <submittedName>
        <fullName evidence="1">Uncharacterized protein</fullName>
    </submittedName>
</protein>
<organism evidence="1 2">
    <name type="scientific">Porites evermanni</name>
    <dbReference type="NCBI Taxonomy" id="104178"/>
    <lineage>
        <taxon>Eukaryota</taxon>
        <taxon>Metazoa</taxon>
        <taxon>Cnidaria</taxon>
        <taxon>Anthozoa</taxon>
        <taxon>Hexacorallia</taxon>
        <taxon>Scleractinia</taxon>
        <taxon>Fungiina</taxon>
        <taxon>Poritidae</taxon>
        <taxon>Porites</taxon>
    </lineage>
</organism>
<dbReference type="EMBL" id="CALNXI010002531">
    <property type="protein sequence ID" value="CAH3188653.1"/>
    <property type="molecule type" value="Genomic_DNA"/>
</dbReference>
<evidence type="ECO:0000313" key="2">
    <source>
        <dbReference type="Proteomes" id="UP001159427"/>
    </source>
</evidence>
<keyword evidence="2" id="KW-1185">Reference proteome</keyword>
<accession>A0ABN8SAV2</accession>
<evidence type="ECO:0000313" key="1">
    <source>
        <dbReference type="EMBL" id="CAH3188653.1"/>
    </source>
</evidence>
<dbReference type="Proteomes" id="UP001159427">
    <property type="component" value="Unassembled WGS sequence"/>
</dbReference>